<reference evidence="5" key="1">
    <citation type="submission" date="2021-02" db="EMBL/GenBank/DDBJ databases">
        <authorList>
            <person name="Dougan E. K."/>
            <person name="Rhodes N."/>
            <person name="Thang M."/>
            <person name="Chan C."/>
        </authorList>
    </citation>
    <scope>NUCLEOTIDE SEQUENCE</scope>
</reference>
<dbReference type="InterPro" id="IPR017853">
    <property type="entry name" value="GH"/>
</dbReference>
<keyword evidence="2 4" id="KW-0378">Hydrolase</keyword>
<evidence type="ECO:0000313" key="5">
    <source>
        <dbReference type="EMBL" id="CAE7266670.1"/>
    </source>
</evidence>
<evidence type="ECO:0000256" key="3">
    <source>
        <dbReference type="ARBA" id="ARBA00023295"/>
    </source>
</evidence>
<dbReference type="PANTHER" id="PTHR11452">
    <property type="entry name" value="ALPHA-GALACTOSIDASE/ALPHA-N-ACETYLGALACTOSAMINIDASE"/>
    <property type="match status" value="1"/>
</dbReference>
<comment type="catalytic activity">
    <reaction evidence="4">
        <text>Hydrolysis of terminal, non-reducing alpha-D-galactose residues in alpha-D-galactosides, including galactose oligosaccharides, galactomannans and galactolipids.</text>
        <dbReference type="EC" id="3.2.1.22"/>
    </reaction>
</comment>
<dbReference type="InterPro" id="IPR002241">
    <property type="entry name" value="Glyco_hydro_27"/>
</dbReference>
<dbReference type="PANTHER" id="PTHR11452:SF33">
    <property type="entry name" value="ALPHA-GALACTOSIDASE 2"/>
    <property type="match status" value="1"/>
</dbReference>
<keyword evidence="3 4" id="KW-0326">Glycosidase</keyword>
<dbReference type="EMBL" id="CAJNDS010001591">
    <property type="protein sequence ID" value="CAE7266670.1"/>
    <property type="molecule type" value="Genomic_DNA"/>
</dbReference>
<evidence type="ECO:0000256" key="4">
    <source>
        <dbReference type="RuleBase" id="RU361168"/>
    </source>
</evidence>
<evidence type="ECO:0000313" key="6">
    <source>
        <dbReference type="Proteomes" id="UP000604046"/>
    </source>
</evidence>
<keyword evidence="6" id="KW-1185">Reference proteome</keyword>
<comment type="caution">
    <text evidence="5">The sequence shown here is derived from an EMBL/GenBank/DDBJ whole genome shotgun (WGS) entry which is preliminary data.</text>
</comment>
<dbReference type="Pfam" id="PF16499">
    <property type="entry name" value="Melibiase_2"/>
    <property type="match status" value="1"/>
</dbReference>
<dbReference type="AlphaFoldDB" id="A0A812MUR1"/>
<dbReference type="Gene3D" id="2.60.40.1180">
    <property type="entry name" value="Golgi alpha-mannosidase II"/>
    <property type="match status" value="1"/>
</dbReference>
<protein>
    <recommendedName>
        <fullName evidence="4">Alpha-galactosidase</fullName>
        <ecNumber evidence="4">3.2.1.22</ecNumber>
    </recommendedName>
    <alternativeName>
        <fullName evidence="4">Melibiase</fullName>
    </alternativeName>
</protein>
<evidence type="ECO:0000256" key="1">
    <source>
        <dbReference type="ARBA" id="ARBA00009743"/>
    </source>
</evidence>
<comment type="similarity">
    <text evidence="1 4">Belongs to the glycosyl hydrolase 27 family.</text>
</comment>
<dbReference type="InterPro" id="IPR013785">
    <property type="entry name" value="Aldolase_TIM"/>
</dbReference>
<keyword evidence="4" id="KW-1015">Disulfide bond</keyword>
<dbReference type="SUPFAM" id="SSF51011">
    <property type="entry name" value="Glycosyl hydrolase domain"/>
    <property type="match status" value="1"/>
</dbReference>
<dbReference type="GO" id="GO:0004557">
    <property type="term" value="F:alpha-galactosidase activity"/>
    <property type="evidence" value="ECO:0007669"/>
    <property type="project" value="UniProtKB-EC"/>
</dbReference>
<dbReference type="SUPFAM" id="SSF51445">
    <property type="entry name" value="(Trans)glycosidases"/>
    <property type="match status" value="1"/>
</dbReference>
<dbReference type="GO" id="GO:0005975">
    <property type="term" value="P:carbohydrate metabolic process"/>
    <property type="evidence" value="ECO:0007669"/>
    <property type="project" value="InterPro"/>
</dbReference>
<dbReference type="Proteomes" id="UP000604046">
    <property type="component" value="Unassembled WGS sequence"/>
</dbReference>
<organism evidence="5 6">
    <name type="scientific">Symbiodinium natans</name>
    <dbReference type="NCBI Taxonomy" id="878477"/>
    <lineage>
        <taxon>Eukaryota</taxon>
        <taxon>Sar</taxon>
        <taxon>Alveolata</taxon>
        <taxon>Dinophyceae</taxon>
        <taxon>Suessiales</taxon>
        <taxon>Symbiodiniaceae</taxon>
        <taxon>Symbiodinium</taxon>
    </lineage>
</organism>
<dbReference type="InterPro" id="IPR013780">
    <property type="entry name" value="Glyco_hydro_b"/>
</dbReference>
<proteinExistence type="inferred from homology"/>
<dbReference type="OrthoDB" id="5795902at2759"/>
<dbReference type="PRINTS" id="PR00740">
    <property type="entry name" value="GLHYDRLASE27"/>
</dbReference>
<dbReference type="Gene3D" id="3.20.20.70">
    <property type="entry name" value="Aldolase class I"/>
    <property type="match status" value="1"/>
</dbReference>
<sequence length="582" mass="64392">MVDGKQTSLAELGFDWISMDDGWQHCNCSVRQDLDPTLPPCDGNLCFGGHCSWHDSRGMPTVRKDRFPDMKALVNFGHARGLKVGTYLNNCICNEHGPTHYSQDVGWMVDQMGFDGVKIDSCGSSQNVSHWAELFNQTGKPIRIENCHNSWPDFDTGFCPMNFFRTGGDISPSISSIVEEAYATINAADLPEPRSRPGCWAYPDMSEVGNFPPGPHQLDQEQTHWGLWCILSSPLILGFDLQNGATMDRVWNIITNRDALAVSAAWYGHPGTLIRAYPSTSSKMQVVLDSCDGSPATIGWQIDDGRLIAPKAFMPAALCLRSESMPCPPPTTYSDGARCGLALGNCSELPPGSHWNVVQGTIQWWDGHRTTTKPRCLYTSPEDFNTSAGYFIRKARTLGLTECPGQSWLSREGLEKEWPDGPKQCYFKSLVQESRIASGTYGQLHSASSDLNFTLTSRSELKSKDGCLRTAHSSGIQLWAKPLDLSAVAVLLVNPSDQPETLAWPITDVPSRFTGEGQKQMSFKCKPGSCWARDVWNRSAFTIKSDSLPISLAPWASAFYILHSDKPDFNHDGLYDWDPLTV</sequence>
<gene>
    <name evidence="5" type="ORF">SNAT2548_LOCUS14119</name>
</gene>
<name>A0A812MUR1_9DINO</name>
<dbReference type="EC" id="3.2.1.22" evidence="4"/>
<evidence type="ECO:0000256" key="2">
    <source>
        <dbReference type="ARBA" id="ARBA00022801"/>
    </source>
</evidence>
<accession>A0A812MUR1</accession>